<accession>A0A381P9M5</accession>
<gene>
    <name evidence="5" type="ORF">METZ01_LOCUS15782</name>
</gene>
<keyword evidence="2" id="KW-0521">NADP</keyword>
<dbReference type="InterPro" id="IPR057326">
    <property type="entry name" value="KR_dom"/>
</dbReference>
<comment type="similarity">
    <text evidence="1">Belongs to the short-chain dehydrogenases/reductases (SDR) family.</text>
</comment>
<dbReference type="PANTHER" id="PTHR42760:SF135">
    <property type="entry name" value="BLL7886 PROTEIN"/>
    <property type="match status" value="1"/>
</dbReference>
<evidence type="ECO:0000259" key="4">
    <source>
        <dbReference type="SMART" id="SM00822"/>
    </source>
</evidence>
<dbReference type="EMBL" id="UINC01000898">
    <property type="protein sequence ID" value="SUZ62928.1"/>
    <property type="molecule type" value="Genomic_DNA"/>
</dbReference>
<dbReference type="SMART" id="SM00822">
    <property type="entry name" value="PKS_KR"/>
    <property type="match status" value="1"/>
</dbReference>
<dbReference type="InterPro" id="IPR020904">
    <property type="entry name" value="Sc_DH/Rdtase_CS"/>
</dbReference>
<evidence type="ECO:0000256" key="2">
    <source>
        <dbReference type="ARBA" id="ARBA00022857"/>
    </source>
</evidence>
<protein>
    <recommendedName>
        <fullName evidence="4">Ketoreductase domain-containing protein</fullName>
    </recommendedName>
</protein>
<dbReference type="FunFam" id="3.40.50.720:FF:000115">
    <property type="entry name" value="3-oxoacyl-[acyl-carrier-protein] reductase FabG"/>
    <property type="match status" value="1"/>
</dbReference>
<dbReference type="Gene3D" id="3.40.50.720">
    <property type="entry name" value="NAD(P)-binding Rossmann-like Domain"/>
    <property type="match status" value="1"/>
</dbReference>
<dbReference type="NCBIfam" id="NF004198">
    <property type="entry name" value="PRK05653.1-3"/>
    <property type="match status" value="1"/>
</dbReference>
<dbReference type="AlphaFoldDB" id="A0A381P9M5"/>
<dbReference type="NCBIfam" id="NF005559">
    <property type="entry name" value="PRK07231.1"/>
    <property type="match status" value="1"/>
</dbReference>
<evidence type="ECO:0000256" key="1">
    <source>
        <dbReference type="ARBA" id="ARBA00006484"/>
    </source>
</evidence>
<dbReference type="Pfam" id="PF13561">
    <property type="entry name" value="adh_short_C2"/>
    <property type="match status" value="1"/>
</dbReference>
<proteinExistence type="inferred from homology"/>
<dbReference type="NCBIfam" id="NF009466">
    <property type="entry name" value="PRK12826.1-2"/>
    <property type="match status" value="1"/>
</dbReference>
<dbReference type="GO" id="GO:0016616">
    <property type="term" value="F:oxidoreductase activity, acting on the CH-OH group of donors, NAD or NADP as acceptor"/>
    <property type="evidence" value="ECO:0007669"/>
    <property type="project" value="TreeGrafter"/>
</dbReference>
<name>A0A381P9M5_9ZZZZ</name>
<dbReference type="SUPFAM" id="SSF51735">
    <property type="entry name" value="NAD(P)-binding Rossmann-fold domains"/>
    <property type="match status" value="1"/>
</dbReference>
<dbReference type="InterPro" id="IPR036291">
    <property type="entry name" value="NAD(P)-bd_dom_sf"/>
</dbReference>
<dbReference type="PANTHER" id="PTHR42760">
    <property type="entry name" value="SHORT-CHAIN DEHYDROGENASES/REDUCTASES FAMILY MEMBER"/>
    <property type="match status" value="1"/>
</dbReference>
<dbReference type="PROSITE" id="PS00061">
    <property type="entry name" value="ADH_SHORT"/>
    <property type="match status" value="1"/>
</dbReference>
<evidence type="ECO:0000313" key="5">
    <source>
        <dbReference type="EMBL" id="SUZ62928.1"/>
    </source>
</evidence>
<dbReference type="PRINTS" id="PR00080">
    <property type="entry name" value="SDRFAMILY"/>
</dbReference>
<reference evidence="5" key="1">
    <citation type="submission" date="2018-05" db="EMBL/GenBank/DDBJ databases">
        <authorList>
            <person name="Lanie J.A."/>
            <person name="Ng W.-L."/>
            <person name="Kazmierczak K.M."/>
            <person name="Andrzejewski T.M."/>
            <person name="Davidsen T.M."/>
            <person name="Wayne K.J."/>
            <person name="Tettelin H."/>
            <person name="Glass J.I."/>
            <person name="Rusch D."/>
            <person name="Podicherti R."/>
            <person name="Tsui H.-C.T."/>
            <person name="Winkler M.E."/>
        </authorList>
    </citation>
    <scope>NUCLEOTIDE SEQUENCE</scope>
</reference>
<evidence type="ECO:0000256" key="3">
    <source>
        <dbReference type="ARBA" id="ARBA00023002"/>
    </source>
</evidence>
<organism evidence="5">
    <name type="scientific">marine metagenome</name>
    <dbReference type="NCBI Taxonomy" id="408172"/>
    <lineage>
        <taxon>unclassified sequences</taxon>
        <taxon>metagenomes</taxon>
        <taxon>ecological metagenomes</taxon>
    </lineage>
</organism>
<feature type="domain" description="Ketoreductase" evidence="4">
    <location>
        <begin position="8"/>
        <end position="184"/>
    </location>
</feature>
<sequence>MDRLLIEKTAIVTGAGRGIGKATAAQFVREGARVVIAEFDDTTGRNCADELGENAIFHKTDVSDEKSVTALFDYVMSEFGKLDILVNNAGILADSTLKKLDSDQFDAVINVNLRGTYLCGKAAADIMIKQGNGVILNAASVVAHHGNFGQTNYVASKAGVIGMTKVWARELGKEGIRVNAIAPGFIKTGMTAGMPENIIQMMEGKVPLKRWGEPEDVANAYTFLASDEASYITGTVLNVDGGVVV</sequence>
<dbReference type="GO" id="GO:0030497">
    <property type="term" value="P:fatty acid elongation"/>
    <property type="evidence" value="ECO:0007669"/>
    <property type="project" value="TreeGrafter"/>
</dbReference>
<keyword evidence="3" id="KW-0560">Oxidoreductase</keyword>
<dbReference type="InterPro" id="IPR002347">
    <property type="entry name" value="SDR_fam"/>
</dbReference>
<dbReference type="PRINTS" id="PR00081">
    <property type="entry name" value="GDHRDH"/>
</dbReference>